<evidence type="ECO:0000256" key="10">
    <source>
        <dbReference type="HAMAP-Rule" id="MF_01470"/>
    </source>
</evidence>
<keyword evidence="1 10" id="KW-0540">Nuclease</keyword>
<keyword evidence="8 10" id="KW-0464">Manganese</keyword>
<feature type="binding site" evidence="10">
    <location>
        <position position="204"/>
    </location>
    <ligand>
        <name>Mn(2+)</name>
        <dbReference type="ChEBI" id="CHEBI:29035"/>
    </ligand>
</feature>
<reference evidence="11 12" key="1">
    <citation type="submission" date="2019-10" db="EMBL/GenBank/DDBJ databases">
        <authorList>
            <person name="Blom J."/>
        </authorList>
    </citation>
    <scope>NUCLEOTIDE SEQUENCE [LARGE SCALE GENOMIC DNA]</scope>
    <source>
        <strain evidence="11 12">ES3154-GLU</strain>
    </source>
</reference>
<dbReference type="GO" id="GO:0003677">
    <property type="term" value="F:DNA binding"/>
    <property type="evidence" value="ECO:0007669"/>
    <property type="project" value="UniProtKB-KW"/>
</dbReference>
<comment type="function">
    <text evidence="10">CRISPR (clustered regularly interspaced short palindromic repeat), is an adaptive immune system that provides protection against mobile genetic elements (viruses, transposable elements and conjugative plasmids). CRISPR clusters contain spacers, sequences complementary to antecedent mobile elements, and target invading nucleic acids. CRISPR clusters are transcribed and processed into CRISPR RNA (crRNA). Acts as a dsDNA endonuclease. Involved in the integration of spacer DNA into the CRISPR cassette.</text>
</comment>
<evidence type="ECO:0000313" key="12">
    <source>
        <dbReference type="Proteomes" id="UP000419017"/>
    </source>
</evidence>
<dbReference type="Gene3D" id="3.100.10.20">
    <property type="entry name" value="CRISPR-associated endonuclease Cas1, N-terminal domain"/>
    <property type="match status" value="1"/>
</dbReference>
<dbReference type="InterPro" id="IPR019855">
    <property type="entry name" value="CRISPR-assoc_Cas1_NMENI"/>
</dbReference>
<dbReference type="HAMAP" id="MF_01470">
    <property type="entry name" value="Cas1"/>
    <property type="match status" value="1"/>
</dbReference>
<organism evidence="11 12">
    <name type="scientific">Oceanivirga miroungae</name>
    <dbReference type="NCBI Taxonomy" id="1130046"/>
    <lineage>
        <taxon>Bacteria</taxon>
        <taxon>Fusobacteriati</taxon>
        <taxon>Fusobacteriota</taxon>
        <taxon>Fusobacteriia</taxon>
        <taxon>Fusobacteriales</taxon>
        <taxon>Leptotrichiaceae</taxon>
        <taxon>Oceanivirga</taxon>
    </lineage>
</organism>
<keyword evidence="7 10" id="KW-0238">DNA-binding</keyword>
<keyword evidence="2 10" id="KW-0479">Metal-binding</keyword>
<keyword evidence="3 10" id="KW-0255">Endonuclease</keyword>
<comment type="similarity">
    <text evidence="10">Belongs to the CRISPR-associated endonuclease Cas1 family.</text>
</comment>
<dbReference type="GO" id="GO:0043571">
    <property type="term" value="P:maintenance of CRISPR repeat elements"/>
    <property type="evidence" value="ECO:0007669"/>
    <property type="project" value="UniProtKB-UniRule"/>
</dbReference>
<evidence type="ECO:0000256" key="4">
    <source>
        <dbReference type="ARBA" id="ARBA00022801"/>
    </source>
</evidence>
<keyword evidence="12" id="KW-1185">Reference proteome</keyword>
<dbReference type="GO" id="GO:0046872">
    <property type="term" value="F:metal ion binding"/>
    <property type="evidence" value="ECO:0007669"/>
    <property type="project" value="UniProtKB-UniRule"/>
</dbReference>
<dbReference type="InterPro" id="IPR042206">
    <property type="entry name" value="CRISPR-assoc_Cas1_C"/>
</dbReference>
<dbReference type="Pfam" id="PF01867">
    <property type="entry name" value="Cas_Cas1"/>
    <property type="match status" value="1"/>
</dbReference>
<gene>
    <name evidence="10" type="primary">cas1</name>
    <name evidence="11" type="ORF">OMES3154_01241</name>
</gene>
<evidence type="ECO:0000256" key="2">
    <source>
        <dbReference type="ARBA" id="ARBA00022723"/>
    </source>
</evidence>
<dbReference type="Gene3D" id="1.20.120.920">
    <property type="entry name" value="CRISPR-associated endonuclease Cas1, C-terminal domain"/>
    <property type="match status" value="1"/>
</dbReference>
<dbReference type="Proteomes" id="UP000419017">
    <property type="component" value="Unassembled WGS sequence"/>
</dbReference>
<evidence type="ECO:0000313" key="11">
    <source>
        <dbReference type="EMBL" id="VWL85949.1"/>
    </source>
</evidence>
<dbReference type="AlphaFoldDB" id="A0A6I8M8T9"/>
<dbReference type="GO" id="GO:0016787">
    <property type="term" value="F:hydrolase activity"/>
    <property type="evidence" value="ECO:0007669"/>
    <property type="project" value="UniProtKB-KW"/>
</dbReference>
<evidence type="ECO:0000256" key="9">
    <source>
        <dbReference type="ARBA" id="ARBA00038592"/>
    </source>
</evidence>
<evidence type="ECO:0000256" key="3">
    <source>
        <dbReference type="ARBA" id="ARBA00022759"/>
    </source>
</evidence>
<dbReference type="PANTHER" id="PTHR34353">
    <property type="entry name" value="CRISPR-ASSOCIATED ENDONUCLEASE CAS1 1"/>
    <property type="match status" value="1"/>
</dbReference>
<comment type="cofactor">
    <cofactor evidence="10">
        <name>Mg(2+)</name>
        <dbReference type="ChEBI" id="CHEBI:18420"/>
    </cofactor>
    <cofactor evidence="10">
        <name>Mn(2+)</name>
        <dbReference type="ChEBI" id="CHEBI:29035"/>
    </cofactor>
</comment>
<dbReference type="NCBIfam" id="TIGR00287">
    <property type="entry name" value="cas1"/>
    <property type="match status" value="1"/>
</dbReference>
<comment type="subunit">
    <text evidence="9 10">Homodimer, forms a heterotetramer with a Cas2 homodimer.</text>
</comment>
<dbReference type="GO" id="GO:0051607">
    <property type="term" value="P:defense response to virus"/>
    <property type="evidence" value="ECO:0007669"/>
    <property type="project" value="UniProtKB-UniRule"/>
</dbReference>
<evidence type="ECO:0000256" key="7">
    <source>
        <dbReference type="ARBA" id="ARBA00023125"/>
    </source>
</evidence>
<evidence type="ECO:0000256" key="5">
    <source>
        <dbReference type="ARBA" id="ARBA00022842"/>
    </source>
</evidence>
<dbReference type="InterPro" id="IPR042211">
    <property type="entry name" value="CRISPR-assoc_Cas1_N"/>
</dbReference>
<dbReference type="GO" id="GO:0004520">
    <property type="term" value="F:DNA endonuclease activity"/>
    <property type="evidence" value="ECO:0007669"/>
    <property type="project" value="InterPro"/>
</dbReference>
<dbReference type="PANTHER" id="PTHR34353:SF2">
    <property type="entry name" value="CRISPR-ASSOCIATED ENDONUCLEASE CAS1 1"/>
    <property type="match status" value="1"/>
</dbReference>
<evidence type="ECO:0000256" key="8">
    <source>
        <dbReference type="ARBA" id="ARBA00023211"/>
    </source>
</evidence>
<proteinExistence type="inferred from homology"/>
<feature type="binding site" evidence="10">
    <location>
        <position position="219"/>
    </location>
    <ligand>
        <name>Mn(2+)</name>
        <dbReference type="ChEBI" id="CHEBI:29035"/>
    </ligand>
</feature>
<keyword evidence="6 10" id="KW-0051">Antiviral defense</keyword>
<accession>A0A6I8M8T9</accession>
<keyword evidence="4 10" id="KW-0378">Hydrolase</keyword>
<feature type="binding site" evidence="10">
    <location>
        <position position="148"/>
    </location>
    <ligand>
        <name>Mn(2+)</name>
        <dbReference type="ChEBI" id="CHEBI:29035"/>
    </ligand>
</feature>
<protein>
    <recommendedName>
        <fullName evidence="10">CRISPR-associated endonuclease Cas1</fullName>
        <ecNumber evidence="10">3.1.-.-</ecNumber>
    </recommendedName>
</protein>
<dbReference type="EC" id="3.1.-.-" evidence="10"/>
<evidence type="ECO:0000256" key="6">
    <source>
        <dbReference type="ARBA" id="ARBA00023118"/>
    </source>
</evidence>
<dbReference type="InterPro" id="IPR002729">
    <property type="entry name" value="CRISPR-assoc_Cas1"/>
</dbReference>
<dbReference type="InterPro" id="IPR050646">
    <property type="entry name" value="Cas1"/>
</dbReference>
<sequence length="291" mass="34399">MSRWRTVVIENRSKLDLKINNICVRGNDNVKFVNLSEIDTLILESTSISITSALLCELVKQKVKVIFCDEKHLPLFEVTPYYDSYDSVTRIQKQFLWSNETREKLWTEIVKEKIKNQMNILKKYDKSEYKLLEKYIQEVEHNDSTNREGHAAKVYFNALFGKDFTRNSESSINIGLNYGYQILLSQFSKEIVQNGYLTQIGIHHKNQFNKFNLCSDLMEPFRPVVDEICYLANFEKFDKDEKHKVLEMFKKKIKIDNGNFYLVDAIKIYVKSVFKVLDENKLEFLKVCDEF</sequence>
<dbReference type="RefSeq" id="WP_156683901.1">
    <property type="nucleotide sequence ID" value="NZ_CABWIB010000001.1"/>
</dbReference>
<name>A0A6I8M8T9_9FUSO</name>
<evidence type="ECO:0000256" key="1">
    <source>
        <dbReference type="ARBA" id="ARBA00022722"/>
    </source>
</evidence>
<dbReference type="EMBL" id="CABWIB010000001">
    <property type="protein sequence ID" value="VWL85949.1"/>
    <property type="molecule type" value="Genomic_DNA"/>
</dbReference>
<dbReference type="NCBIfam" id="TIGR03639">
    <property type="entry name" value="cas1_NMENI"/>
    <property type="match status" value="1"/>
</dbReference>
<keyword evidence="5 10" id="KW-0460">Magnesium</keyword>